<dbReference type="Gene3D" id="2.60.40.10">
    <property type="entry name" value="Immunoglobulins"/>
    <property type="match status" value="1"/>
</dbReference>
<comment type="caution">
    <text evidence="3">The sequence shown here is derived from an EMBL/GenBank/DDBJ whole genome shotgun (WGS) entry which is preliminary data.</text>
</comment>
<keyword evidence="4" id="KW-1185">Reference proteome</keyword>
<dbReference type="InterPro" id="IPR004193">
    <property type="entry name" value="Glyco_hydro_13_N"/>
</dbReference>
<name>A0ABX9KIK0_9FUSO</name>
<feature type="domain" description="Glycosyl hydrolase family 13 catalytic" evidence="2">
    <location>
        <begin position="150"/>
        <end position="526"/>
    </location>
</feature>
<dbReference type="RefSeq" id="WP_114641725.1">
    <property type="nucleotide sequence ID" value="NZ_JAACIO010000007.1"/>
</dbReference>
<dbReference type="Pfam" id="PF02922">
    <property type="entry name" value="CBM_48"/>
    <property type="match status" value="1"/>
</dbReference>
<dbReference type="EMBL" id="QUAJ01000006">
    <property type="protein sequence ID" value="REI42041.1"/>
    <property type="molecule type" value="Genomic_DNA"/>
</dbReference>
<dbReference type="CDD" id="cd11341">
    <property type="entry name" value="AmyAc_Pullulanase_LD-like"/>
    <property type="match status" value="1"/>
</dbReference>
<organism evidence="3 4">
    <name type="scientific">Psychrilyobacter piezotolerans</name>
    <dbReference type="NCBI Taxonomy" id="2293438"/>
    <lineage>
        <taxon>Bacteria</taxon>
        <taxon>Fusobacteriati</taxon>
        <taxon>Fusobacteriota</taxon>
        <taxon>Fusobacteriia</taxon>
        <taxon>Fusobacteriales</taxon>
        <taxon>Fusobacteriaceae</taxon>
        <taxon>Psychrilyobacter</taxon>
    </lineage>
</organism>
<dbReference type="InterPro" id="IPR014756">
    <property type="entry name" value="Ig_E-set"/>
</dbReference>
<evidence type="ECO:0000313" key="4">
    <source>
        <dbReference type="Proteomes" id="UP000263486"/>
    </source>
</evidence>
<protein>
    <recommendedName>
        <fullName evidence="2">Glycosyl hydrolase family 13 catalytic domain-containing protein</fullName>
    </recommendedName>
</protein>
<dbReference type="Proteomes" id="UP000263486">
    <property type="component" value="Unassembled WGS sequence"/>
</dbReference>
<dbReference type="InterPro" id="IPR013783">
    <property type="entry name" value="Ig-like_fold"/>
</dbReference>
<dbReference type="InterPro" id="IPR006047">
    <property type="entry name" value="GH13_cat_dom"/>
</dbReference>
<dbReference type="CDD" id="cd02860">
    <property type="entry name" value="E_set_Pullulanase"/>
    <property type="match status" value="1"/>
</dbReference>
<accession>A0ABX9KIK0</accession>
<dbReference type="SMART" id="SM00642">
    <property type="entry name" value="Aamy"/>
    <property type="match status" value="1"/>
</dbReference>
<proteinExistence type="inferred from homology"/>
<evidence type="ECO:0000313" key="3">
    <source>
        <dbReference type="EMBL" id="REI42041.1"/>
    </source>
</evidence>
<comment type="similarity">
    <text evidence="1">Belongs to the glycosyl hydrolase 13 family.</text>
</comment>
<reference evidence="3 4" key="1">
    <citation type="submission" date="2018-08" db="EMBL/GenBank/DDBJ databases">
        <title>Draft genome sequence of Psychrilyobacter sp. strain SD5 isolated from Black Sea water.</title>
        <authorList>
            <person name="Yadav S."/>
            <person name="Villanueva L."/>
            <person name="Damste J.S.S."/>
        </authorList>
    </citation>
    <scope>NUCLEOTIDE SEQUENCE [LARGE SCALE GENOMIC DNA]</scope>
    <source>
        <strain evidence="3 4">SD5</strain>
    </source>
</reference>
<gene>
    <name evidence="3" type="ORF">DYH56_04800</name>
</gene>
<dbReference type="Gene3D" id="3.20.20.80">
    <property type="entry name" value="Glycosidases"/>
    <property type="match status" value="1"/>
</dbReference>
<dbReference type="Pfam" id="PF00128">
    <property type="entry name" value="Alpha-amylase"/>
    <property type="match status" value="1"/>
</dbReference>
<dbReference type="InterPro" id="IPR017853">
    <property type="entry name" value="GH"/>
</dbReference>
<evidence type="ECO:0000259" key="2">
    <source>
        <dbReference type="SMART" id="SM00642"/>
    </source>
</evidence>
<evidence type="ECO:0000256" key="1">
    <source>
        <dbReference type="ARBA" id="ARBA00008061"/>
    </source>
</evidence>
<dbReference type="SUPFAM" id="SSF81296">
    <property type="entry name" value="E set domains"/>
    <property type="match status" value="1"/>
</dbReference>
<dbReference type="PANTHER" id="PTHR43002">
    <property type="entry name" value="GLYCOGEN DEBRANCHING ENZYME"/>
    <property type="match status" value="1"/>
</dbReference>
<sequence length="693" mass="78722">MDLRKFLYKGDDLGVTFKEDGTTKIKVWAPNIKNIFLNLYFKHDSQRLIFSKNMVKLEDDVWSIILKERETGYTNLDKFFYDFKVEHLDGTVKYALDPYAKSMASFVPDGDVNNIGKGAIISMDSEEAGVKPTSIGMSNLGSPTDMVAYEIHIRDFTIGVEMEDAGTFKGFYEYEKGINHLKELGVTHVQFLPIQNYFTVNEGEKKYSELGSSYNWGYDPHNYFTLEGWLAADAENPYGRIKELRNLVNKLHENGIGVIMDVVYNHTYKWDIFENLTPGSYYRMFDGSISGGTGAGPTLESRNLMVRKLIIDSIRFFIDEYGIDGFRFDLMGFMDIDTMIEIRKAVGDNIILQGEAWNFTDLPVNEAPVKGHIANYPHGINLAVFNDSTRDSYLGKIHEPGFVQGNYDFTDICRAGIIGNIIDYYDKSVSINLYHRFAYSPDETLQYLSIHDGFTLWDKINLSYNGTMKERIHLAKFSLGMLLTSQGKVIIQGGTEIGLTKPLGAIHKPKDPESGRAYTSEFINFDDDIGDITHYHENSYSSSDFVNKIRWGRKENILFKGLNNYCGGLIKLRRCANAFRYSSSENIKKGLKFILVDDFNAYRVIAYTLDNTIEYNYGAGVERIPYSKFLVIHNASFETLKLKDEEFTSGMDILVDSKNAGIIPLKDTEIVVENGILIITPNTTVVLGVREEK</sequence>
<dbReference type="SUPFAM" id="SSF51445">
    <property type="entry name" value="(Trans)glycosidases"/>
    <property type="match status" value="1"/>
</dbReference>